<dbReference type="PROSITE" id="PS50893">
    <property type="entry name" value="ABC_TRANSPORTER_2"/>
    <property type="match status" value="1"/>
</dbReference>
<dbReference type="Gene3D" id="1.20.1560.10">
    <property type="entry name" value="ABC transporter type 1, transmembrane domain"/>
    <property type="match status" value="1"/>
</dbReference>
<keyword evidence="3" id="KW-1003">Cell membrane</keyword>
<dbReference type="EMBL" id="BJMM01000002">
    <property type="protein sequence ID" value="GEB48011.1"/>
    <property type="molecule type" value="Genomic_DNA"/>
</dbReference>
<feature type="transmembrane region" description="Helical" evidence="12">
    <location>
        <begin position="90"/>
        <end position="114"/>
    </location>
</feature>
<reference evidence="15 16" key="1">
    <citation type="submission" date="2019-06" db="EMBL/GenBank/DDBJ databases">
        <title>Whole genome shotgun sequence of Streptomyces cacaoi subsp. cacaoi NBRC 12748.</title>
        <authorList>
            <person name="Hosoyama A."/>
            <person name="Uohara A."/>
            <person name="Ohji S."/>
            <person name="Ichikawa N."/>
        </authorList>
    </citation>
    <scope>NUCLEOTIDE SEQUENCE [LARGE SCALE GENOMIC DNA]</scope>
    <source>
        <strain evidence="15 16">NBRC 12748</strain>
    </source>
</reference>
<dbReference type="InterPro" id="IPR011527">
    <property type="entry name" value="ABC1_TM_dom"/>
</dbReference>
<protein>
    <submittedName>
        <fullName evidence="15">ABC transporter</fullName>
    </submittedName>
</protein>
<evidence type="ECO:0000256" key="9">
    <source>
        <dbReference type="ARBA" id="ARBA00023136"/>
    </source>
</evidence>
<dbReference type="Pfam" id="PF00005">
    <property type="entry name" value="ABC_tran"/>
    <property type="match status" value="1"/>
</dbReference>
<feature type="transmembrane region" description="Helical" evidence="12">
    <location>
        <begin position="49"/>
        <end position="70"/>
    </location>
</feature>
<keyword evidence="2" id="KW-0813">Transport</keyword>
<evidence type="ECO:0000256" key="7">
    <source>
        <dbReference type="ARBA" id="ARBA00022840"/>
    </source>
</evidence>
<feature type="region of interest" description="Disordered" evidence="11">
    <location>
        <begin position="603"/>
        <end position="632"/>
    </location>
</feature>
<dbReference type="InterPro" id="IPR036640">
    <property type="entry name" value="ABC1_TM_sf"/>
</dbReference>
<evidence type="ECO:0000256" key="4">
    <source>
        <dbReference type="ARBA" id="ARBA00022519"/>
    </source>
</evidence>
<keyword evidence="9 12" id="KW-0472">Membrane</keyword>
<evidence type="ECO:0000256" key="10">
    <source>
        <dbReference type="ARBA" id="ARBA00023455"/>
    </source>
</evidence>
<dbReference type="PROSITE" id="PS00211">
    <property type="entry name" value="ABC_TRANSPORTER_1"/>
    <property type="match status" value="1"/>
</dbReference>
<evidence type="ECO:0000256" key="2">
    <source>
        <dbReference type="ARBA" id="ARBA00022448"/>
    </source>
</evidence>
<evidence type="ECO:0000259" key="14">
    <source>
        <dbReference type="PROSITE" id="PS50929"/>
    </source>
</evidence>
<dbReference type="RefSeq" id="WP_086814253.1">
    <property type="nucleotide sequence ID" value="NZ_BJMM01000002.1"/>
</dbReference>
<evidence type="ECO:0000256" key="11">
    <source>
        <dbReference type="SAM" id="MobiDB-lite"/>
    </source>
</evidence>
<dbReference type="Pfam" id="PF00664">
    <property type="entry name" value="ABC_membrane"/>
    <property type="match status" value="1"/>
</dbReference>
<dbReference type="InterPro" id="IPR039421">
    <property type="entry name" value="Type_1_exporter"/>
</dbReference>
<evidence type="ECO:0000256" key="6">
    <source>
        <dbReference type="ARBA" id="ARBA00022741"/>
    </source>
</evidence>
<dbReference type="InterPro" id="IPR017871">
    <property type="entry name" value="ABC_transporter-like_CS"/>
</dbReference>
<feature type="transmembrane region" description="Helical" evidence="12">
    <location>
        <begin position="191"/>
        <end position="211"/>
    </location>
</feature>
<dbReference type="SMART" id="SM00382">
    <property type="entry name" value="AAA"/>
    <property type="match status" value="1"/>
</dbReference>
<dbReference type="InterPro" id="IPR027417">
    <property type="entry name" value="P-loop_NTPase"/>
</dbReference>
<dbReference type="PANTHER" id="PTHR24221">
    <property type="entry name" value="ATP-BINDING CASSETTE SUB-FAMILY B"/>
    <property type="match status" value="1"/>
</dbReference>
<dbReference type="GO" id="GO:0016887">
    <property type="term" value="F:ATP hydrolysis activity"/>
    <property type="evidence" value="ECO:0007669"/>
    <property type="project" value="InterPro"/>
</dbReference>
<dbReference type="InterPro" id="IPR003593">
    <property type="entry name" value="AAA+_ATPase"/>
</dbReference>
<feature type="transmembrane region" description="Helical" evidence="12">
    <location>
        <begin position="312"/>
        <end position="329"/>
    </location>
</feature>
<evidence type="ECO:0000259" key="13">
    <source>
        <dbReference type="PROSITE" id="PS50893"/>
    </source>
</evidence>
<evidence type="ECO:0000256" key="3">
    <source>
        <dbReference type="ARBA" id="ARBA00022475"/>
    </source>
</evidence>
<evidence type="ECO:0000256" key="1">
    <source>
        <dbReference type="ARBA" id="ARBA00004429"/>
    </source>
</evidence>
<feature type="transmembrane region" description="Helical" evidence="12">
    <location>
        <begin position="279"/>
        <end position="300"/>
    </location>
</feature>
<keyword evidence="4" id="KW-0997">Cell inner membrane</keyword>
<dbReference type="Proteomes" id="UP000319210">
    <property type="component" value="Unassembled WGS sequence"/>
</dbReference>
<organism evidence="15 16">
    <name type="scientific">Streptomyces cacaoi</name>
    <dbReference type="NCBI Taxonomy" id="1898"/>
    <lineage>
        <taxon>Bacteria</taxon>
        <taxon>Bacillati</taxon>
        <taxon>Actinomycetota</taxon>
        <taxon>Actinomycetes</taxon>
        <taxon>Kitasatosporales</taxon>
        <taxon>Streptomycetaceae</taxon>
        <taxon>Streptomyces</taxon>
    </lineage>
</organism>
<evidence type="ECO:0000313" key="15">
    <source>
        <dbReference type="EMBL" id="GEB48011.1"/>
    </source>
</evidence>
<evidence type="ECO:0000313" key="16">
    <source>
        <dbReference type="Proteomes" id="UP000319210"/>
    </source>
</evidence>
<proteinExistence type="inferred from homology"/>
<dbReference type="PROSITE" id="PS50929">
    <property type="entry name" value="ABC_TM1F"/>
    <property type="match status" value="1"/>
</dbReference>
<dbReference type="GO" id="GO:0005524">
    <property type="term" value="F:ATP binding"/>
    <property type="evidence" value="ECO:0007669"/>
    <property type="project" value="UniProtKB-KW"/>
</dbReference>
<dbReference type="SUPFAM" id="SSF90123">
    <property type="entry name" value="ABC transporter transmembrane region"/>
    <property type="match status" value="1"/>
</dbReference>
<dbReference type="GO" id="GO:0005886">
    <property type="term" value="C:plasma membrane"/>
    <property type="evidence" value="ECO:0007669"/>
    <property type="project" value="UniProtKB-SubCell"/>
</dbReference>
<sequence>MTDTTVAHDPAPGRRDEPLPQEAASADRERAQRRDTARALTELRRPVAWMTRLGVLLGGLGALATLMPFVGIAEIGRTLLAEGPLDRDRVLTAAVVVAVTLVAGWSCNGAALWITHVADGRLQADLRRRLAAKLGEVPLGWYSETTSGRVRKAAQEDIDDLHHLVAHHDVELAGAAVLPVAGLGYLCWVDWRLALLALATLPVYLVAYGFMMRGFQDKMREMDAGFARVSAAIVEFVHGIAVVKVFGGAHRAHAGYRRAVGEYGEKYAGWVRPVLKLEAYTSMALSVPVIALVGLAGGIWFTDRGWVTPADVLAEVLVAVVVPSTLLTLNQGFTAQRKAVAAAGRIVGLLETPALPVAERPRAPRGSDVEFDGVRFGYDPHTPVLTGIDLTCRPGTVTALVGSSGAGKSTLAQLVPRFHDVDAGAVRVGGTDVREIAPRELYRHVGFVLQDVQLLHGTVADNLRLGRPDATAEELVRAAEAARIHERVTRLPRGYDSVVGEDAVLSGGEAQRLAIARALLADTPVLVLDEATAFADPESEAEIQDALSTVVRGRTVLVIAHRLTTVTGADRIVVLDDGRIAEQGTHGELLAADGRYARMWAAQGGGEQHDLARNPGPHGPHGPHRPPEENER</sequence>
<dbReference type="AlphaFoldDB" id="A0A4Y3QS25"/>
<name>A0A4Y3QS25_STRCI</name>
<dbReference type="GO" id="GO:0034040">
    <property type="term" value="F:ATPase-coupled lipid transmembrane transporter activity"/>
    <property type="evidence" value="ECO:0007669"/>
    <property type="project" value="TreeGrafter"/>
</dbReference>
<feature type="region of interest" description="Disordered" evidence="11">
    <location>
        <begin position="1"/>
        <end position="33"/>
    </location>
</feature>
<keyword evidence="8 12" id="KW-1133">Transmembrane helix</keyword>
<dbReference type="SUPFAM" id="SSF52540">
    <property type="entry name" value="P-loop containing nucleoside triphosphate hydrolases"/>
    <property type="match status" value="1"/>
</dbReference>
<dbReference type="FunFam" id="3.40.50.300:FF:000221">
    <property type="entry name" value="Multidrug ABC transporter ATP-binding protein"/>
    <property type="match status" value="1"/>
</dbReference>
<dbReference type="GO" id="GO:0140359">
    <property type="term" value="F:ABC-type transporter activity"/>
    <property type="evidence" value="ECO:0007669"/>
    <property type="project" value="InterPro"/>
</dbReference>
<feature type="domain" description="ABC transmembrane type-1" evidence="14">
    <location>
        <begin position="53"/>
        <end position="314"/>
    </location>
</feature>
<dbReference type="Gene3D" id="3.40.50.300">
    <property type="entry name" value="P-loop containing nucleotide triphosphate hydrolases"/>
    <property type="match status" value="1"/>
</dbReference>
<comment type="subcellular location">
    <subcellularLocation>
        <location evidence="1">Cell inner membrane</location>
        <topology evidence="1">Multi-pass membrane protein</topology>
    </subcellularLocation>
</comment>
<dbReference type="OrthoDB" id="9806127at2"/>
<comment type="similarity">
    <text evidence="10">Belongs to the ABC transporter superfamily. Siderophore-Fe(3+) uptake transporter (SIUT) (TC 3.A.1.21) family.</text>
</comment>
<gene>
    <name evidence="15" type="ORF">SCA03_05620</name>
</gene>
<keyword evidence="5 12" id="KW-0812">Transmembrane</keyword>
<evidence type="ECO:0000256" key="8">
    <source>
        <dbReference type="ARBA" id="ARBA00022989"/>
    </source>
</evidence>
<keyword evidence="7" id="KW-0067">ATP-binding</keyword>
<accession>A0A4Y3QS25</accession>
<evidence type="ECO:0000256" key="12">
    <source>
        <dbReference type="SAM" id="Phobius"/>
    </source>
</evidence>
<comment type="caution">
    <text evidence="15">The sequence shown here is derived from an EMBL/GenBank/DDBJ whole genome shotgun (WGS) entry which is preliminary data.</text>
</comment>
<dbReference type="InterPro" id="IPR003439">
    <property type="entry name" value="ABC_transporter-like_ATP-bd"/>
</dbReference>
<keyword evidence="16" id="KW-1185">Reference proteome</keyword>
<evidence type="ECO:0000256" key="5">
    <source>
        <dbReference type="ARBA" id="ARBA00022692"/>
    </source>
</evidence>
<dbReference type="PANTHER" id="PTHR24221:SF654">
    <property type="entry name" value="ATP-BINDING CASSETTE SUB-FAMILY B MEMBER 6"/>
    <property type="match status" value="1"/>
</dbReference>
<feature type="domain" description="ABC transporter" evidence="13">
    <location>
        <begin position="369"/>
        <end position="602"/>
    </location>
</feature>
<keyword evidence="6" id="KW-0547">Nucleotide-binding</keyword>